<organism evidence="1">
    <name type="scientific">Magallana gigas</name>
    <name type="common">Pacific oyster</name>
    <name type="synonym">Crassostrea gigas</name>
    <dbReference type="NCBI Taxonomy" id="29159"/>
    <lineage>
        <taxon>Eukaryota</taxon>
        <taxon>Metazoa</taxon>
        <taxon>Spiralia</taxon>
        <taxon>Lophotrochozoa</taxon>
        <taxon>Mollusca</taxon>
        <taxon>Bivalvia</taxon>
        <taxon>Autobranchia</taxon>
        <taxon>Pteriomorphia</taxon>
        <taxon>Ostreida</taxon>
        <taxon>Ostreoidea</taxon>
        <taxon>Ostreidae</taxon>
        <taxon>Magallana</taxon>
    </lineage>
</organism>
<proteinExistence type="predicted"/>
<evidence type="ECO:0000313" key="1">
    <source>
        <dbReference type="EMBL" id="EKC20987.1"/>
    </source>
</evidence>
<name>K1PB02_MAGGI</name>
<dbReference type="AlphaFoldDB" id="K1PB02"/>
<accession>K1PB02</accession>
<dbReference type="EMBL" id="JH818222">
    <property type="protein sequence ID" value="EKC20987.1"/>
    <property type="molecule type" value="Genomic_DNA"/>
</dbReference>
<dbReference type="InParanoid" id="K1PB02"/>
<dbReference type="HOGENOM" id="CLU_2742519_0_0_1"/>
<gene>
    <name evidence="1" type="ORF">CGI_10004882</name>
</gene>
<protein>
    <submittedName>
        <fullName evidence="1">Uncharacterized protein</fullName>
    </submittedName>
</protein>
<sequence>MQDNVDSKLKAVQEEINSMEKRWQRELAEIKGKGTEVKKSIGENQGLAKMVHHGEISKVDMIATIVESSDT</sequence>
<reference evidence="1" key="1">
    <citation type="journal article" date="2012" name="Nature">
        <title>The oyster genome reveals stress adaptation and complexity of shell formation.</title>
        <authorList>
            <person name="Zhang G."/>
            <person name="Fang X."/>
            <person name="Guo X."/>
            <person name="Li L."/>
            <person name="Luo R."/>
            <person name="Xu F."/>
            <person name="Yang P."/>
            <person name="Zhang L."/>
            <person name="Wang X."/>
            <person name="Qi H."/>
            <person name="Xiong Z."/>
            <person name="Que H."/>
            <person name="Xie Y."/>
            <person name="Holland P.W."/>
            <person name="Paps J."/>
            <person name="Zhu Y."/>
            <person name="Wu F."/>
            <person name="Chen Y."/>
            <person name="Wang J."/>
            <person name="Peng C."/>
            <person name="Meng J."/>
            <person name="Yang L."/>
            <person name="Liu J."/>
            <person name="Wen B."/>
            <person name="Zhang N."/>
            <person name="Huang Z."/>
            <person name="Zhu Q."/>
            <person name="Feng Y."/>
            <person name="Mount A."/>
            <person name="Hedgecock D."/>
            <person name="Xu Z."/>
            <person name="Liu Y."/>
            <person name="Domazet-Loso T."/>
            <person name="Du Y."/>
            <person name="Sun X."/>
            <person name="Zhang S."/>
            <person name="Liu B."/>
            <person name="Cheng P."/>
            <person name="Jiang X."/>
            <person name="Li J."/>
            <person name="Fan D."/>
            <person name="Wang W."/>
            <person name="Fu W."/>
            <person name="Wang T."/>
            <person name="Wang B."/>
            <person name="Zhang J."/>
            <person name="Peng Z."/>
            <person name="Li Y."/>
            <person name="Li N."/>
            <person name="Wang J."/>
            <person name="Chen M."/>
            <person name="He Y."/>
            <person name="Tan F."/>
            <person name="Song X."/>
            <person name="Zheng Q."/>
            <person name="Huang R."/>
            <person name="Yang H."/>
            <person name="Du X."/>
            <person name="Chen L."/>
            <person name="Yang M."/>
            <person name="Gaffney P.M."/>
            <person name="Wang S."/>
            <person name="Luo L."/>
            <person name="She Z."/>
            <person name="Ming Y."/>
            <person name="Huang W."/>
            <person name="Zhang S."/>
            <person name="Huang B."/>
            <person name="Zhang Y."/>
            <person name="Qu T."/>
            <person name="Ni P."/>
            <person name="Miao G."/>
            <person name="Wang J."/>
            <person name="Wang Q."/>
            <person name="Steinberg C.E."/>
            <person name="Wang H."/>
            <person name="Li N."/>
            <person name="Qian L."/>
            <person name="Zhang G."/>
            <person name="Li Y."/>
            <person name="Yang H."/>
            <person name="Liu X."/>
            <person name="Wang J."/>
            <person name="Yin Y."/>
            <person name="Wang J."/>
        </authorList>
    </citation>
    <scope>NUCLEOTIDE SEQUENCE [LARGE SCALE GENOMIC DNA]</scope>
    <source>
        <strain evidence="1">05x7-T-G4-1.051#20</strain>
    </source>
</reference>